<protein>
    <recommendedName>
        <fullName evidence="4">Sulfotransferase domain-containing protein</fullName>
    </recommendedName>
</protein>
<dbReference type="Proteomes" id="UP001157974">
    <property type="component" value="Unassembled WGS sequence"/>
</dbReference>
<evidence type="ECO:0000256" key="1">
    <source>
        <dbReference type="SAM" id="MobiDB-lite"/>
    </source>
</evidence>
<name>A0AAV8V2E5_9RHOD</name>
<accession>A0AAV8V2E5</accession>
<feature type="compositionally biased region" description="Low complexity" evidence="1">
    <location>
        <begin position="182"/>
        <end position="205"/>
    </location>
</feature>
<evidence type="ECO:0000313" key="2">
    <source>
        <dbReference type="EMBL" id="KAJ8907552.1"/>
    </source>
</evidence>
<evidence type="ECO:0008006" key="4">
    <source>
        <dbReference type="Google" id="ProtNLM"/>
    </source>
</evidence>
<comment type="caution">
    <text evidence="2">The sequence shown here is derived from an EMBL/GenBank/DDBJ whole genome shotgun (WGS) entry which is preliminary data.</text>
</comment>
<dbReference type="Gene3D" id="3.40.50.300">
    <property type="entry name" value="P-loop containing nucleotide triphosphate hydrolases"/>
    <property type="match status" value="1"/>
</dbReference>
<organism evidence="2 3">
    <name type="scientific">Rhodosorus marinus</name>
    <dbReference type="NCBI Taxonomy" id="101924"/>
    <lineage>
        <taxon>Eukaryota</taxon>
        <taxon>Rhodophyta</taxon>
        <taxon>Stylonematophyceae</taxon>
        <taxon>Stylonematales</taxon>
        <taxon>Stylonemataceae</taxon>
        <taxon>Rhodosorus</taxon>
    </lineage>
</organism>
<keyword evidence="3" id="KW-1185">Reference proteome</keyword>
<sequence>MDAKADMLLERPAMRSKGMMFVVVIFLGLFAMLSVSPVRGWDTAPTNYDSLTAGSTERTEGTVGELGSEKLEDEKAFENKPDVVTPEASDDIDAWELPGQLGAKPEEDTIDPIPSPAEEVPATNDTIAEEPAANNTRAEEAATNNTVAEEPATNNTVVEEPTTNNTVVEEPALGITQGQEPISAETSEISSTADSSQQSSTPNSSMPGFTAPVTHSRPLPVPDRSENRKTVPGCAASLPKAGGYLFMMSAHTGSTAMMSQLTQHPDVHYDLNNFEPLNSFDFEELNPADAVAWARDYFSKRTNTSETNPGNKLPGFKMSPVTVVKAPDAFKKLVHDFNLRVIWNYRENVFKWSVGRYPYYYLGDNTAVGGIEASSGVDDRCAVGVGCSFDVIDNRDLHCIMVRFHRVDQYVRKAVSILTEETGCYLEMAYEDYLEDSVGQMTKAFEFLGLRPIVMEPKRAKATSNNMCEVVANYGSVCAAFGECSAWKDMLNDPATGCSCSNYEYESLGGDDVNPLCYTTKPEESRYHRWCGAFNYEEDMERIHQLQSGGENAMRDFKERVLGSEDEVHREPTVIKLQ</sequence>
<proteinExistence type="predicted"/>
<feature type="region of interest" description="Disordered" evidence="1">
    <location>
        <begin position="101"/>
        <end position="234"/>
    </location>
</feature>
<gene>
    <name evidence="2" type="ORF">NDN08_007663</name>
</gene>
<feature type="compositionally biased region" description="Low complexity" evidence="1">
    <location>
        <begin position="129"/>
        <end position="171"/>
    </location>
</feature>
<dbReference type="InterPro" id="IPR027417">
    <property type="entry name" value="P-loop_NTPase"/>
</dbReference>
<dbReference type="SUPFAM" id="SSF52540">
    <property type="entry name" value="P-loop containing nucleoside triphosphate hydrolases"/>
    <property type="match status" value="1"/>
</dbReference>
<dbReference type="AlphaFoldDB" id="A0AAV8V2E5"/>
<evidence type="ECO:0000313" key="3">
    <source>
        <dbReference type="Proteomes" id="UP001157974"/>
    </source>
</evidence>
<reference evidence="2 3" key="1">
    <citation type="journal article" date="2023" name="Nat. Commun.">
        <title>Origin of minicircular mitochondrial genomes in red algae.</title>
        <authorList>
            <person name="Lee Y."/>
            <person name="Cho C.H."/>
            <person name="Lee Y.M."/>
            <person name="Park S.I."/>
            <person name="Yang J.H."/>
            <person name="West J.A."/>
            <person name="Bhattacharya D."/>
            <person name="Yoon H.S."/>
        </authorList>
    </citation>
    <scope>NUCLEOTIDE SEQUENCE [LARGE SCALE GENOMIC DNA]</scope>
    <source>
        <strain evidence="2 3">CCMP1338</strain>
        <tissue evidence="2">Whole cell</tissue>
    </source>
</reference>
<dbReference type="EMBL" id="JAMWBK010000002">
    <property type="protein sequence ID" value="KAJ8907552.1"/>
    <property type="molecule type" value="Genomic_DNA"/>
</dbReference>